<evidence type="ECO:0000256" key="1">
    <source>
        <dbReference type="SAM" id="MobiDB-lite"/>
    </source>
</evidence>
<organism evidence="2 3">
    <name type="scientific">Sodiomyces alkalinus (strain CBS 110278 / VKM F-3762 / F11)</name>
    <name type="common">Alkaliphilic filamentous fungus</name>
    <dbReference type="NCBI Taxonomy" id="1314773"/>
    <lineage>
        <taxon>Eukaryota</taxon>
        <taxon>Fungi</taxon>
        <taxon>Dikarya</taxon>
        <taxon>Ascomycota</taxon>
        <taxon>Pezizomycotina</taxon>
        <taxon>Sordariomycetes</taxon>
        <taxon>Hypocreomycetidae</taxon>
        <taxon>Glomerellales</taxon>
        <taxon>Plectosphaerellaceae</taxon>
        <taxon>Sodiomyces</taxon>
    </lineage>
</organism>
<sequence>MSTSSFQFVHISKPADAANHRKQIRSHAARNSKARRERVVQYQVQLRQEDSRRKPGPPSPLTSESESSSGSSSSSSSSSELYSTVQTPATPATSATADGAADPPWPLIPIYPARRGSPSPISLLDPASQDPFHSFSQPLSPFEGFLLNHFAKHVTLNELSAFPCPDSTGVSPVVFGRNTGVSWTQTAASDYGMRAMIFLISCRSLSSLQHSDVYDSQALRYKAVCLRQLNSIIAQERDTVGDMTIIKALALASEEFFAGNKKIADKHLQAVVKMVRIRGQPVNVGMWKHSENQHLWSHWKQVLAGWSSNSICLLRVVFGDAIAGMDYANPPHLDGPINPSYDMRGSTFRRMTAHDGGLRSII</sequence>
<dbReference type="RefSeq" id="XP_028467435.1">
    <property type="nucleotide sequence ID" value="XM_028606736.1"/>
</dbReference>
<dbReference type="GeneID" id="39575214"/>
<feature type="compositionally biased region" description="Low complexity" evidence="1">
    <location>
        <begin position="63"/>
        <end position="80"/>
    </location>
</feature>
<gene>
    <name evidence="2" type="ORF">SODALDRAFT_134489</name>
</gene>
<dbReference type="Proteomes" id="UP000272025">
    <property type="component" value="Unassembled WGS sequence"/>
</dbReference>
<dbReference type="PANTHER" id="PTHR37540:SF5">
    <property type="entry name" value="TRANSCRIPTION FACTOR DOMAIN-CONTAINING PROTEIN"/>
    <property type="match status" value="1"/>
</dbReference>
<feature type="compositionally biased region" description="Low complexity" evidence="1">
    <location>
        <begin position="87"/>
        <end position="102"/>
    </location>
</feature>
<keyword evidence="3" id="KW-1185">Reference proteome</keyword>
<evidence type="ECO:0000313" key="3">
    <source>
        <dbReference type="Proteomes" id="UP000272025"/>
    </source>
</evidence>
<protein>
    <submittedName>
        <fullName evidence="2">Uncharacterized protein</fullName>
    </submittedName>
</protein>
<name>A0A3N2PYL5_SODAK</name>
<evidence type="ECO:0000313" key="2">
    <source>
        <dbReference type="EMBL" id="ROT39629.1"/>
    </source>
</evidence>
<dbReference type="PANTHER" id="PTHR37540">
    <property type="entry name" value="TRANSCRIPTION FACTOR (ACR-2), PUTATIVE-RELATED-RELATED"/>
    <property type="match status" value="1"/>
</dbReference>
<accession>A0A3N2PYL5</accession>
<dbReference type="STRING" id="1314773.A0A3N2PYL5"/>
<dbReference type="OrthoDB" id="5620at2759"/>
<feature type="region of interest" description="Disordered" evidence="1">
    <location>
        <begin position="1"/>
        <end position="111"/>
    </location>
</feature>
<dbReference type="AlphaFoldDB" id="A0A3N2PYL5"/>
<dbReference type="EMBL" id="ML119053">
    <property type="protein sequence ID" value="ROT39629.1"/>
    <property type="molecule type" value="Genomic_DNA"/>
</dbReference>
<reference evidence="2 3" key="1">
    <citation type="journal article" date="2018" name="Mol. Ecol.">
        <title>The obligate alkalophilic soda-lake fungus Sodiomyces alkalinus has shifted to a protein diet.</title>
        <authorList>
            <person name="Grum-Grzhimaylo A.A."/>
            <person name="Falkoski D.L."/>
            <person name="van den Heuvel J."/>
            <person name="Valero-Jimenez C.A."/>
            <person name="Min B."/>
            <person name="Choi I.G."/>
            <person name="Lipzen A."/>
            <person name="Daum C.G."/>
            <person name="Aanen D.K."/>
            <person name="Tsang A."/>
            <person name="Henrissat B."/>
            <person name="Bilanenko E.N."/>
            <person name="de Vries R.P."/>
            <person name="van Kan J.A.L."/>
            <person name="Grigoriev I.V."/>
            <person name="Debets A.J.M."/>
        </authorList>
    </citation>
    <scope>NUCLEOTIDE SEQUENCE [LARGE SCALE GENOMIC DNA]</scope>
    <source>
        <strain evidence="2 3">F11</strain>
    </source>
</reference>
<proteinExistence type="predicted"/>
<feature type="compositionally biased region" description="Basic residues" evidence="1">
    <location>
        <begin position="20"/>
        <end position="36"/>
    </location>
</feature>